<protein>
    <submittedName>
        <fullName evidence="2">Pyridoxamine 5'-phosphate oxidase</fullName>
    </submittedName>
</protein>
<evidence type="ECO:0000313" key="2">
    <source>
        <dbReference type="EMBL" id="PDH36837.1"/>
    </source>
</evidence>
<dbReference type="InterPro" id="IPR012349">
    <property type="entry name" value="Split_barrel_FMN-bd"/>
</dbReference>
<sequence>MAEQFDVLSDELQQWIKEQHIFFVSTAAKDGRINLSPKGQDSIMVVSESELLWLNLTGSGNETAAHLIDSNRMTIMWCAFEGPPRILRVYGQADAIHPRDPEWQACAKLLPPPLGARQYFRLHIQMAQTSCGYAVPQMDYVEDRKILSMWSEKRGQDGIEQYWQDANQVSIDGFPTKITG</sequence>
<organism evidence="2 3">
    <name type="scientific">OM182 bacterium MED-G24</name>
    <dbReference type="NCBI Taxonomy" id="1986255"/>
    <lineage>
        <taxon>Bacteria</taxon>
        <taxon>Pseudomonadati</taxon>
        <taxon>Pseudomonadota</taxon>
        <taxon>Gammaproteobacteria</taxon>
        <taxon>OMG group</taxon>
        <taxon>OM182 clade</taxon>
    </lineage>
</organism>
<reference evidence="2 3" key="1">
    <citation type="submission" date="2017-08" db="EMBL/GenBank/DDBJ databases">
        <title>Fine stratification of microbial communities through a metagenomic profile of the photic zone.</title>
        <authorList>
            <person name="Haro-Moreno J.M."/>
            <person name="Lopez-Perez M."/>
            <person name="De La Torre J."/>
            <person name="Picazo A."/>
            <person name="Camacho A."/>
            <person name="Rodriguez-Valera F."/>
        </authorList>
    </citation>
    <scope>NUCLEOTIDE SEQUENCE [LARGE SCALE GENOMIC DNA]</scope>
    <source>
        <strain evidence="2">MED-G24</strain>
    </source>
</reference>
<dbReference type="EMBL" id="NTKD01000058">
    <property type="protein sequence ID" value="PDH36837.1"/>
    <property type="molecule type" value="Genomic_DNA"/>
</dbReference>
<dbReference type="SUPFAM" id="SSF50475">
    <property type="entry name" value="FMN-binding split barrel"/>
    <property type="match status" value="1"/>
</dbReference>
<dbReference type="Proteomes" id="UP000219327">
    <property type="component" value="Unassembled WGS sequence"/>
</dbReference>
<dbReference type="AlphaFoldDB" id="A0A2A5WKN7"/>
<accession>A0A2A5WKN7</accession>
<dbReference type="InterPro" id="IPR011576">
    <property type="entry name" value="Pyridox_Oxase_N"/>
</dbReference>
<comment type="caution">
    <text evidence="2">The sequence shown here is derived from an EMBL/GenBank/DDBJ whole genome shotgun (WGS) entry which is preliminary data.</text>
</comment>
<evidence type="ECO:0000313" key="3">
    <source>
        <dbReference type="Proteomes" id="UP000219327"/>
    </source>
</evidence>
<dbReference type="Gene3D" id="2.30.110.10">
    <property type="entry name" value="Electron Transport, Fmn-binding Protein, Chain A"/>
    <property type="match status" value="1"/>
</dbReference>
<dbReference type="PANTHER" id="PTHR39336:SF1">
    <property type="entry name" value="PYRIDOXAMINE PHOSPHATE OXIDASE FAMILY PROTEIN (AFU_ORTHOLOGUE AFUA_6G11440)"/>
    <property type="match status" value="1"/>
</dbReference>
<gene>
    <name evidence="2" type="ORF">CNE99_08965</name>
</gene>
<feature type="domain" description="Pyridoxamine 5'-phosphate oxidase N-terminal" evidence="1">
    <location>
        <begin position="8"/>
        <end position="129"/>
    </location>
</feature>
<evidence type="ECO:0000259" key="1">
    <source>
        <dbReference type="Pfam" id="PF01243"/>
    </source>
</evidence>
<dbReference type="Pfam" id="PF01243">
    <property type="entry name" value="PNPOx_N"/>
    <property type="match status" value="1"/>
</dbReference>
<proteinExistence type="predicted"/>
<name>A0A2A5WKN7_9GAMM</name>
<dbReference type="PANTHER" id="PTHR39336">
    <property type="entry name" value="PYRIDOXAMINE PHOSPHATE OXIDASE FAMILY PROTEIN (AFU_ORTHOLOGUE AFUA_6G11440)"/>
    <property type="match status" value="1"/>
</dbReference>